<organism evidence="1 2">
    <name type="scientific">Beauveria brongniartii RCEF 3172</name>
    <dbReference type="NCBI Taxonomy" id="1081107"/>
    <lineage>
        <taxon>Eukaryota</taxon>
        <taxon>Fungi</taxon>
        <taxon>Dikarya</taxon>
        <taxon>Ascomycota</taxon>
        <taxon>Pezizomycotina</taxon>
        <taxon>Sordariomycetes</taxon>
        <taxon>Hypocreomycetidae</taxon>
        <taxon>Hypocreales</taxon>
        <taxon>Cordycipitaceae</taxon>
        <taxon>Beauveria</taxon>
        <taxon>Beauveria brongniartii</taxon>
    </lineage>
</organism>
<reference evidence="1 2" key="1">
    <citation type="journal article" date="2016" name="Genome Biol. Evol.">
        <title>Divergent and convergent evolution of fungal pathogenicity.</title>
        <authorList>
            <person name="Shang Y."/>
            <person name="Xiao G."/>
            <person name="Zheng P."/>
            <person name="Cen K."/>
            <person name="Zhan S."/>
            <person name="Wang C."/>
        </authorList>
    </citation>
    <scope>NUCLEOTIDE SEQUENCE [LARGE SCALE GENOMIC DNA]</scope>
    <source>
        <strain evidence="1 2">RCEF 3172</strain>
    </source>
</reference>
<keyword evidence="2" id="KW-1185">Reference proteome</keyword>
<proteinExistence type="predicted"/>
<protein>
    <submittedName>
        <fullName evidence="1">BTB/POZ fold domain containing protein</fullName>
    </submittedName>
</protein>
<dbReference type="EMBL" id="AZHA01000007">
    <property type="protein sequence ID" value="OAA46671.1"/>
    <property type="molecule type" value="Genomic_DNA"/>
</dbReference>
<dbReference type="AlphaFoldDB" id="A0A167GIF1"/>
<accession>A0A167GIF1</accession>
<comment type="caution">
    <text evidence="1">The sequence shown here is derived from an EMBL/GenBank/DDBJ whole genome shotgun (WGS) entry which is preliminary data.</text>
</comment>
<evidence type="ECO:0000313" key="2">
    <source>
        <dbReference type="Proteomes" id="UP000076863"/>
    </source>
</evidence>
<gene>
    <name evidence="1" type="ORF">BBO_03226</name>
</gene>
<sequence length="108" mass="12026">MTSPAAEHQHTDGDGTKINVTILVPSGKTKEKIIQELFLWHFGPDSAFTVHRCRLEGPEPYMDNVHAVEMELEFVGQDAADTYFEEMLPQLEAFGYELGPLHPIAAGD</sequence>
<evidence type="ECO:0000313" key="1">
    <source>
        <dbReference type="EMBL" id="OAA46671.1"/>
    </source>
</evidence>
<name>A0A167GIF1_9HYPO</name>
<dbReference type="Proteomes" id="UP000076863">
    <property type="component" value="Unassembled WGS sequence"/>
</dbReference>